<keyword evidence="18" id="KW-1185">Reference proteome</keyword>
<dbReference type="InterPro" id="IPR005821">
    <property type="entry name" value="Ion_trans_dom"/>
</dbReference>
<comment type="subunit">
    <text evidence="13">The potassium channel is composed of a homo- or heterotetrameric complex of pore-forming subunits.</text>
</comment>
<dbReference type="InterPro" id="IPR021789">
    <property type="entry name" value="KHA_dom"/>
</dbReference>
<evidence type="ECO:0000256" key="1">
    <source>
        <dbReference type="ARBA" id="ARBA00004141"/>
    </source>
</evidence>
<dbReference type="Pfam" id="PF00520">
    <property type="entry name" value="Ion_trans"/>
    <property type="match status" value="1"/>
</dbReference>
<evidence type="ECO:0000256" key="7">
    <source>
        <dbReference type="ARBA" id="ARBA00022882"/>
    </source>
</evidence>
<dbReference type="PANTHER" id="PTHR45743">
    <property type="entry name" value="POTASSIUM CHANNEL AKT1"/>
    <property type="match status" value="1"/>
</dbReference>
<dbReference type="PROSITE" id="PS51490">
    <property type="entry name" value="KHA"/>
    <property type="match status" value="1"/>
</dbReference>
<dbReference type="InterPro" id="IPR045319">
    <property type="entry name" value="KAT/AKT"/>
</dbReference>
<evidence type="ECO:0000256" key="2">
    <source>
        <dbReference type="ARBA" id="ARBA00007929"/>
    </source>
</evidence>
<evidence type="ECO:0000256" key="10">
    <source>
        <dbReference type="ARBA" id="ARBA00023065"/>
    </source>
</evidence>
<comment type="subcellular location">
    <subcellularLocation>
        <location evidence="1 13">Membrane</location>
        <topology evidence="1 13">Multi-pass membrane protein</topology>
    </subcellularLocation>
</comment>
<comment type="domain">
    <text evidence="13">The segment S4 is probably the voltage-sensor and is characterized by a series of positively charged amino acids. The pore-forming region H5 is enclosed by the transmembrane segments S5 and S6 in the Shaker-type (1P/6TM) and contains the GYGD signature motif which seems to be involved in potassium selectivity.</text>
</comment>
<dbReference type="Proteomes" id="UP000243459">
    <property type="component" value="Chromosome 3"/>
</dbReference>
<gene>
    <name evidence="17" type="ORF">A4U43_C03F12810</name>
</gene>
<evidence type="ECO:0000313" key="17">
    <source>
        <dbReference type="EMBL" id="ONK75051.1"/>
    </source>
</evidence>
<feature type="transmembrane region" description="Helical" evidence="13">
    <location>
        <begin position="131"/>
        <end position="150"/>
    </location>
</feature>
<comment type="caution">
    <text evidence="13">Lacks conserved residue(s) required for the propagation of feature annotation.</text>
</comment>
<evidence type="ECO:0000259" key="16">
    <source>
        <dbReference type="PROSITE" id="PS51490"/>
    </source>
</evidence>
<feature type="domain" description="KHA" evidence="16">
    <location>
        <begin position="577"/>
        <end position="657"/>
    </location>
</feature>
<dbReference type="InterPro" id="IPR003938">
    <property type="entry name" value="K_chnl_volt-dep_EAG/ELK/ERG"/>
</dbReference>
<dbReference type="InterPro" id="IPR014710">
    <property type="entry name" value="RmlC-like_jellyroll"/>
</dbReference>
<comment type="domain">
    <text evidence="13">The KHA domain (rich in hydrophobic and acidic residues) present in the C-terminal part is likely to be important for tetramerization.</text>
</comment>
<dbReference type="PANTHER" id="PTHR45743:SF6">
    <property type="entry name" value="POTASSIUM CHANNEL KAT2"/>
    <property type="match status" value="1"/>
</dbReference>
<dbReference type="CDD" id="cd00038">
    <property type="entry name" value="CAP_ED"/>
    <property type="match status" value="1"/>
</dbReference>
<feature type="transmembrane region" description="Helical" evidence="13">
    <location>
        <begin position="92"/>
        <end position="119"/>
    </location>
</feature>
<dbReference type="Gramene" id="ONK75051">
    <property type="protein sequence ID" value="ONK75051"/>
    <property type="gene ID" value="A4U43_C03F12810"/>
</dbReference>
<evidence type="ECO:0000256" key="6">
    <source>
        <dbReference type="ARBA" id="ARBA00022826"/>
    </source>
</evidence>
<feature type="transmembrane region" description="Helical" evidence="13">
    <location>
        <begin position="281"/>
        <end position="302"/>
    </location>
</feature>
<dbReference type="Pfam" id="PF00027">
    <property type="entry name" value="cNMP_binding"/>
    <property type="match status" value="1"/>
</dbReference>
<dbReference type="SMART" id="SM00100">
    <property type="entry name" value="cNMP"/>
    <property type="match status" value="1"/>
</dbReference>
<evidence type="ECO:0000256" key="9">
    <source>
        <dbReference type="ARBA" id="ARBA00022989"/>
    </source>
</evidence>
<dbReference type="Pfam" id="PF11834">
    <property type="entry name" value="KHA"/>
    <property type="match status" value="1"/>
</dbReference>
<evidence type="ECO:0000256" key="11">
    <source>
        <dbReference type="ARBA" id="ARBA00023136"/>
    </source>
</evidence>
<evidence type="ECO:0000256" key="8">
    <source>
        <dbReference type="ARBA" id="ARBA00022958"/>
    </source>
</evidence>
<keyword evidence="6 13" id="KW-0631">Potassium channel</keyword>
<feature type="compositionally biased region" description="Basic and acidic residues" evidence="14">
    <location>
        <begin position="525"/>
        <end position="548"/>
    </location>
</feature>
<comment type="similarity">
    <text evidence="2 13">Belongs to the potassium channel family. Plant (TC 1.A.1.4) subfamily.</text>
</comment>
<dbReference type="PROSITE" id="PS50042">
    <property type="entry name" value="CNMP_BINDING_3"/>
    <property type="match status" value="1"/>
</dbReference>
<keyword evidence="9 13" id="KW-1133">Transmembrane helix</keyword>
<keyword evidence="7 13" id="KW-0851">Voltage-gated channel</keyword>
<comment type="function">
    <text evidence="13">Potassium channel.</text>
</comment>
<name>A0A5P1FEJ0_ASPOF</name>
<dbReference type="OrthoDB" id="426293at2759"/>
<dbReference type="SUPFAM" id="SSF81324">
    <property type="entry name" value="Voltage-gated potassium channels"/>
    <property type="match status" value="1"/>
</dbReference>
<feature type="transmembrane region" description="Helical" evidence="13">
    <location>
        <begin position="196"/>
        <end position="221"/>
    </location>
</feature>
<dbReference type="FunFam" id="1.10.287.70:FF:000123">
    <property type="entry name" value="Potassium channel KAT3"/>
    <property type="match status" value="1"/>
</dbReference>
<dbReference type="Gene3D" id="1.10.287.70">
    <property type="match status" value="1"/>
</dbReference>
<keyword evidence="3 13" id="KW-0813">Transport</keyword>
<dbReference type="InterPro" id="IPR000595">
    <property type="entry name" value="cNMP-bd_dom"/>
</dbReference>
<evidence type="ECO:0000256" key="12">
    <source>
        <dbReference type="ARBA" id="ARBA00023303"/>
    </source>
</evidence>
<evidence type="ECO:0000313" key="18">
    <source>
        <dbReference type="Proteomes" id="UP000243459"/>
    </source>
</evidence>
<dbReference type="InterPro" id="IPR018490">
    <property type="entry name" value="cNMP-bd_dom_sf"/>
</dbReference>
<feature type="region of interest" description="Disordered" evidence="14">
    <location>
        <begin position="511"/>
        <end position="548"/>
    </location>
</feature>
<evidence type="ECO:0000256" key="14">
    <source>
        <dbReference type="SAM" id="MobiDB-lite"/>
    </source>
</evidence>
<feature type="transmembrane region" description="Helical" evidence="13">
    <location>
        <begin position="66"/>
        <end position="86"/>
    </location>
</feature>
<evidence type="ECO:0000256" key="5">
    <source>
        <dbReference type="ARBA" id="ARBA00022692"/>
    </source>
</evidence>
<keyword evidence="8 13" id="KW-0630">Potassium</keyword>
<keyword evidence="11 13" id="KW-0472">Membrane</keyword>
<evidence type="ECO:0000256" key="4">
    <source>
        <dbReference type="ARBA" id="ARBA00022538"/>
    </source>
</evidence>
<dbReference type="GO" id="GO:0034702">
    <property type="term" value="C:monoatomic ion channel complex"/>
    <property type="evidence" value="ECO:0007669"/>
    <property type="project" value="UniProtKB-KW"/>
</dbReference>
<dbReference type="AlphaFoldDB" id="A0A5P1FEJ0"/>
<accession>A0A5P1FEJ0</accession>
<feature type="domain" description="Cyclic nucleotide-binding" evidence="15">
    <location>
        <begin position="379"/>
        <end position="498"/>
    </location>
</feature>
<dbReference type="SUPFAM" id="SSF51206">
    <property type="entry name" value="cAMP-binding domain-like"/>
    <property type="match status" value="1"/>
</dbReference>
<dbReference type="EMBL" id="CM007383">
    <property type="protein sequence ID" value="ONK75051.1"/>
    <property type="molecule type" value="Genomic_DNA"/>
</dbReference>
<keyword evidence="10 13" id="KW-0406">Ion transport</keyword>
<evidence type="ECO:0000256" key="3">
    <source>
        <dbReference type="ARBA" id="ARBA00022448"/>
    </source>
</evidence>
<protein>
    <recommendedName>
        <fullName evidence="13">Potassium channel</fullName>
    </recommendedName>
</protein>
<dbReference type="FunFam" id="2.60.120.10:FF:000074">
    <property type="entry name" value="Potassium channel KAT2"/>
    <property type="match status" value="1"/>
</dbReference>
<dbReference type="Gene3D" id="2.60.120.10">
    <property type="entry name" value="Jelly Rolls"/>
    <property type="match status" value="1"/>
</dbReference>
<proteinExistence type="inferred from homology"/>
<reference evidence="18" key="1">
    <citation type="journal article" date="2017" name="Nat. Commun.">
        <title>The asparagus genome sheds light on the origin and evolution of a young Y chromosome.</title>
        <authorList>
            <person name="Harkess A."/>
            <person name="Zhou J."/>
            <person name="Xu C."/>
            <person name="Bowers J.E."/>
            <person name="Van der Hulst R."/>
            <person name="Ayyampalayam S."/>
            <person name="Mercati F."/>
            <person name="Riccardi P."/>
            <person name="McKain M.R."/>
            <person name="Kakrana A."/>
            <person name="Tang H."/>
            <person name="Ray J."/>
            <person name="Groenendijk J."/>
            <person name="Arikit S."/>
            <person name="Mathioni S.M."/>
            <person name="Nakano M."/>
            <person name="Shan H."/>
            <person name="Telgmann-Rauber A."/>
            <person name="Kanno A."/>
            <person name="Yue Z."/>
            <person name="Chen H."/>
            <person name="Li W."/>
            <person name="Chen Y."/>
            <person name="Xu X."/>
            <person name="Zhang Y."/>
            <person name="Luo S."/>
            <person name="Chen H."/>
            <person name="Gao J."/>
            <person name="Mao Z."/>
            <person name="Pires J.C."/>
            <person name="Luo M."/>
            <person name="Kudrna D."/>
            <person name="Wing R.A."/>
            <person name="Meyers B.C."/>
            <person name="Yi K."/>
            <person name="Kong H."/>
            <person name="Lavrijsen P."/>
            <person name="Sunseri F."/>
            <person name="Falavigna A."/>
            <person name="Ye Y."/>
            <person name="Leebens-Mack J.H."/>
            <person name="Chen G."/>
        </authorList>
    </citation>
    <scope>NUCLEOTIDE SEQUENCE [LARGE SCALE GENOMIC DNA]</scope>
    <source>
        <strain evidence="18">cv. DH0086</strain>
    </source>
</reference>
<keyword evidence="12 13" id="KW-0407">Ion channel</keyword>
<dbReference type="OMA" id="CYVYCFY"/>
<keyword evidence="4 13" id="KW-0633">Potassium transport</keyword>
<dbReference type="PRINTS" id="PR01463">
    <property type="entry name" value="EAGCHANLFMLY"/>
</dbReference>
<dbReference type="GO" id="GO:0005249">
    <property type="term" value="F:voltage-gated potassium channel activity"/>
    <property type="evidence" value="ECO:0007669"/>
    <property type="project" value="UniProtKB-UniRule"/>
</dbReference>
<sequence>MQITMSLNLVRTYFRSFFNNVLRVENDDYTFNGYLLPSLGATINQSVKLKKHTISPYDPRYRAWEIFLILLVVYSAWVCPFEFAFLRYLPGIFFLVDNIVNIFFAIDIIMTFFVAYIDGKSNLLVDDHKGIAVRYLCSWFILDVCSTIPFQLLSQLFTGKGHVLIFKVLSMLRLWRLHRVSSLFERIEKDIRFNYISTRCTKVIAVTLFAIHCAGCFNYLIADKYPDSKSTWIGAVIPNFKEKSVWTRYVAAIYWSITTLTTTGYGDLHAENTEEMLFTTFYMLFNLGLTSYLIGNITNLVVHGTRRTCKFRDTVQAVSVFSARNQLPKYIEDQILSHVCLRFRTEELKQQETIDNLPKGILLSIKNYLFSPLLERVYLFHGVSSNLIFQLVAEIESEYFPPREDVMLQNEAPTDLYILVSGAVDITETVCYVEHVRGRAVAGEMFGEIGVLLSTPQPFNVRTVELSQILRLNRNKLMTILEENREDETVVMNNLFEKLRLQTSLVLEDGSSHREIPTTDSLTKAGERNENKMASKGKQQKEMSETGRVDKVTIRTPRPKVVGHAIDNEVDRSTAKRVTIHFLGTGIVGEEKGKLINLPSSLEELLKIGGEKFPGRHPAKVVTKKNAEIDDINVVRDGDQLFLLERMDDVNSQPFNI</sequence>
<keyword evidence="5 13" id="KW-0812">Transmembrane</keyword>
<organism evidence="17 18">
    <name type="scientific">Asparagus officinalis</name>
    <name type="common">Garden asparagus</name>
    <dbReference type="NCBI Taxonomy" id="4686"/>
    <lineage>
        <taxon>Eukaryota</taxon>
        <taxon>Viridiplantae</taxon>
        <taxon>Streptophyta</taxon>
        <taxon>Embryophyta</taxon>
        <taxon>Tracheophyta</taxon>
        <taxon>Spermatophyta</taxon>
        <taxon>Magnoliopsida</taxon>
        <taxon>Liliopsida</taxon>
        <taxon>Asparagales</taxon>
        <taxon>Asparagaceae</taxon>
        <taxon>Asparagoideae</taxon>
        <taxon>Asparagus</taxon>
    </lineage>
</organism>
<evidence type="ECO:0000256" key="13">
    <source>
        <dbReference type="RuleBase" id="RU369015"/>
    </source>
</evidence>
<evidence type="ECO:0000259" key="15">
    <source>
        <dbReference type="PROSITE" id="PS50042"/>
    </source>
</evidence>